<dbReference type="KEGG" id="carl:PXC00_00720"/>
<dbReference type="EC" id="2.3.1.-" evidence="2"/>
<reference evidence="2 3" key="2">
    <citation type="submission" date="2024-06" db="EMBL/GenBank/DDBJ databases">
        <title>Caproicibacterium argilliputei sp. nov, a novel caproic acid producing anaerobic bacterium isolated from pit mud.</title>
        <authorList>
            <person name="Xia S."/>
        </authorList>
    </citation>
    <scope>NUCLEOTIDE SEQUENCE [LARGE SCALE GENOMIC DNA]</scope>
    <source>
        <strain evidence="2 3">ZCY20-5</strain>
    </source>
</reference>
<gene>
    <name evidence="2" type="ORF">PXC00_00720</name>
</gene>
<reference evidence="3" key="1">
    <citation type="submission" date="2024-06" db="EMBL/GenBank/DDBJ databases">
        <title>Caproicibacterium argilliputei sp. nov, a novel caproic acid producing anaerobic bacterium isolated from pit mud.</title>
        <authorList>
            <person name="Zeng C."/>
        </authorList>
    </citation>
    <scope>NUCLEOTIDE SEQUENCE [LARGE SCALE GENOMIC DNA]</scope>
    <source>
        <strain evidence="3">ZCY20-5</strain>
    </source>
</reference>
<keyword evidence="3" id="KW-1185">Reference proteome</keyword>
<dbReference type="Pfam" id="PF00583">
    <property type="entry name" value="Acetyltransf_1"/>
    <property type="match status" value="1"/>
</dbReference>
<organism evidence="2 3">
    <name type="scientific">Caproicibacterium argilliputei</name>
    <dbReference type="NCBI Taxonomy" id="3030016"/>
    <lineage>
        <taxon>Bacteria</taxon>
        <taxon>Bacillati</taxon>
        <taxon>Bacillota</taxon>
        <taxon>Clostridia</taxon>
        <taxon>Eubacteriales</taxon>
        <taxon>Oscillospiraceae</taxon>
        <taxon>Caproicibacterium</taxon>
    </lineage>
</organism>
<evidence type="ECO:0000313" key="2">
    <source>
        <dbReference type="EMBL" id="WOC32423.1"/>
    </source>
</evidence>
<dbReference type="InterPro" id="IPR000182">
    <property type="entry name" value="GNAT_dom"/>
</dbReference>
<dbReference type="PANTHER" id="PTHR13355">
    <property type="entry name" value="GLUCOSAMINE 6-PHOSPHATE N-ACETYLTRANSFERASE"/>
    <property type="match status" value="1"/>
</dbReference>
<dbReference type="CDD" id="cd04301">
    <property type="entry name" value="NAT_SF"/>
    <property type="match status" value="1"/>
</dbReference>
<dbReference type="PANTHER" id="PTHR13355:SF11">
    <property type="entry name" value="GLUCOSAMINE 6-PHOSPHATE N-ACETYLTRANSFERASE"/>
    <property type="match status" value="1"/>
</dbReference>
<dbReference type="GO" id="GO:0004343">
    <property type="term" value="F:glucosamine 6-phosphate N-acetyltransferase activity"/>
    <property type="evidence" value="ECO:0007669"/>
    <property type="project" value="TreeGrafter"/>
</dbReference>
<keyword evidence="2" id="KW-0012">Acyltransferase</keyword>
<dbReference type="InterPro" id="IPR016181">
    <property type="entry name" value="Acyl_CoA_acyltransferase"/>
</dbReference>
<dbReference type="PROSITE" id="PS51186">
    <property type="entry name" value="GNAT"/>
    <property type="match status" value="1"/>
</dbReference>
<dbReference type="Proteomes" id="UP001300604">
    <property type="component" value="Chromosome"/>
</dbReference>
<dbReference type="InterPro" id="IPR039143">
    <property type="entry name" value="GNPNAT1-like"/>
</dbReference>
<proteinExistence type="predicted"/>
<dbReference type="Gene3D" id="3.40.630.30">
    <property type="match status" value="1"/>
</dbReference>
<sequence>MVREARRTDLNGILLLYAQLHSCAQPCTVENAETVWEQILKNPDCHVVVNEVYGRIVSACSMVIVPDIARGQRPYALVENMVTDASFRRQGFGSACLREAKRIAIQNNCYQIVLMAGSKEPGVMHYYEKSGYCRSEKTAFAQSLI</sequence>
<dbReference type="EMBL" id="CP135996">
    <property type="protein sequence ID" value="WOC32423.1"/>
    <property type="molecule type" value="Genomic_DNA"/>
</dbReference>
<feature type="domain" description="N-acetyltransferase" evidence="1">
    <location>
        <begin position="1"/>
        <end position="145"/>
    </location>
</feature>
<dbReference type="AlphaFoldDB" id="A0AA97DB77"/>
<reference evidence="3" key="3">
    <citation type="submission" date="2024-06" db="EMBL/GenBank/DDBJ databases">
        <authorList>
            <person name="Zeng C."/>
        </authorList>
    </citation>
    <scope>NUCLEOTIDE SEQUENCE [LARGE SCALE GENOMIC DNA]</scope>
    <source>
        <strain evidence="3">ZCY20-5</strain>
    </source>
</reference>
<dbReference type="SUPFAM" id="SSF55729">
    <property type="entry name" value="Acyl-CoA N-acyltransferases (Nat)"/>
    <property type="match status" value="1"/>
</dbReference>
<evidence type="ECO:0000259" key="1">
    <source>
        <dbReference type="PROSITE" id="PS51186"/>
    </source>
</evidence>
<accession>A0AA97DB77</accession>
<name>A0AA97DB77_9FIRM</name>
<dbReference type="RefSeq" id="WP_275844870.1">
    <property type="nucleotide sequence ID" value="NZ_CP135996.1"/>
</dbReference>
<keyword evidence="2" id="KW-0808">Transferase</keyword>
<protein>
    <submittedName>
        <fullName evidence="2">GNAT family N-acetyltransferase</fullName>
        <ecNumber evidence="2">2.3.1.-</ecNumber>
    </submittedName>
</protein>
<evidence type="ECO:0000313" key="3">
    <source>
        <dbReference type="Proteomes" id="UP001300604"/>
    </source>
</evidence>